<dbReference type="InterPro" id="IPR016024">
    <property type="entry name" value="ARM-type_fold"/>
</dbReference>
<dbReference type="VEuPathDB" id="TrichDB:TRFO_33054"/>
<gene>
    <name evidence="2" type="ORF">TRFO_33054</name>
</gene>
<dbReference type="Proteomes" id="UP000179807">
    <property type="component" value="Unassembled WGS sequence"/>
</dbReference>
<feature type="compositionally biased region" description="Acidic residues" evidence="1">
    <location>
        <begin position="612"/>
        <end position="628"/>
    </location>
</feature>
<keyword evidence="3" id="KW-1185">Reference proteome</keyword>
<evidence type="ECO:0000256" key="1">
    <source>
        <dbReference type="SAM" id="MobiDB-lite"/>
    </source>
</evidence>
<feature type="compositionally biased region" description="Basic and acidic residues" evidence="1">
    <location>
        <begin position="563"/>
        <end position="577"/>
    </location>
</feature>
<dbReference type="GeneID" id="94843557"/>
<feature type="compositionally biased region" description="Low complexity" evidence="1">
    <location>
        <begin position="521"/>
        <end position="539"/>
    </location>
</feature>
<dbReference type="EMBL" id="MLAK01000962">
    <property type="protein sequence ID" value="OHT00272.1"/>
    <property type="molecule type" value="Genomic_DNA"/>
</dbReference>
<evidence type="ECO:0000313" key="2">
    <source>
        <dbReference type="EMBL" id="OHT00272.1"/>
    </source>
</evidence>
<proteinExistence type="predicted"/>
<name>A0A1J4JPF0_9EUKA</name>
<comment type="caution">
    <text evidence="2">The sequence shown here is derived from an EMBL/GenBank/DDBJ whole genome shotgun (WGS) entry which is preliminary data.</text>
</comment>
<accession>A0A1J4JPF0</accession>
<feature type="compositionally biased region" description="Basic and acidic residues" evidence="1">
    <location>
        <begin position="590"/>
        <end position="602"/>
    </location>
</feature>
<sequence>MSIDFEKFEKSSGKAVVKVCKGVPENLSNENIKQFYQTSIRLLNDSNVEEDDLHRLLIAVCKAVSQREFLDDFLAGEFLKKLPYSNDSLKEQLFDLLYIVASSAPQAFTPEVASQVETILRAAPRKALALLTVYAKNFEAVKNSNWQAMLDFLVDLKTSEIFRARLYCKDYVSLLVYLCQKFSGYRSARLTQCWDAICASLTVKRDETVCLCYYALCSLYEQSQSTIANCTFPSQAVACHLRRKNVQKAALSLLLRLQPNGDATDVISSLVWAAHTEINATYVLVRMASDVSVAQALIRDATWMVQDLPTKVDTMRIFAVVLAHQKLRAELAEKNEAIAFLRSAIELNTPGVLSSITTFVRRLPLTQAYVRHISDFGLLSTFFQVALPRNDEKTIHTTLLFIDTFAKVTYTRDLCTVCGYVSNLIKGEGKMAAAASRVAVDLAQYPKCAIKFQKEKLDAYFRDNLRNSKVKKAATHFLKAMRRAYQEELNAQASPKKSAPATPVLSRNVYPNEPSRGDAHSSTPAPAKKDSSSSSSSESDTPEAKQQPPEPVVAKISSSSSSESDREVKEPPKKESSDSDVEQEQPAAVPEKKSSSSDEEPKQQSAKQSSSENEEEAVPEVSSDDEKESESTELKQKTASSSSSSDEESSSNHMRSPPSSPRNRNDRPPASRRSRGRE</sequence>
<feature type="region of interest" description="Disordered" evidence="1">
    <location>
        <begin position="488"/>
        <end position="678"/>
    </location>
</feature>
<protein>
    <submittedName>
        <fullName evidence="2">Uncharacterized protein</fullName>
    </submittedName>
</protein>
<dbReference type="SUPFAM" id="SSF48371">
    <property type="entry name" value="ARM repeat"/>
    <property type="match status" value="1"/>
</dbReference>
<reference evidence="2" key="1">
    <citation type="submission" date="2016-10" db="EMBL/GenBank/DDBJ databases">
        <authorList>
            <person name="Benchimol M."/>
            <person name="Almeida L.G."/>
            <person name="Vasconcelos A.T."/>
            <person name="Perreira-Neves A."/>
            <person name="Rosa I.A."/>
            <person name="Tasca T."/>
            <person name="Bogo M.R."/>
            <person name="de Souza W."/>
        </authorList>
    </citation>
    <scope>NUCLEOTIDE SEQUENCE [LARGE SCALE GENOMIC DNA]</scope>
    <source>
        <strain evidence="2">K</strain>
    </source>
</reference>
<evidence type="ECO:0000313" key="3">
    <source>
        <dbReference type="Proteomes" id="UP000179807"/>
    </source>
</evidence>
<dbReference type="AlphaFoldDB" id="A0A1J4JPF0"/>
<dbReference type="RefSeq" id="XP_068353408.1">
    <property type="nucleotide sequence ID" value="XM_068508853.1"/>
</dbReference>
<organism evidence="2 3">
    <name type="scientific">Tritrichomonas foetus</name>
    <dbReference type="NCBI Taxonomy" id="1144522"/>
    <lineage>
        <taxon>Eukaryota</taxon>
        <taxon>Metamonada</taxon>
        <taxon>Parabasalia</taxon>
        <taxon>Tritrichomonadida</taxon>
        <taxon>Tritrichomonadidae</taxon>
        <taxon>Tritrichomonas</taxon>
    </lineage>
</organism>